<proteinExistence type="predicted"/>
<feature type="compositionally biased region" description="Polar residues" evidence="1">
    <location>
        <begin position="31"/>
        <end position="47"/>
    </location>
</feature>
<protein>
    <recommendedName>
        <fullName evidence="2">Meiotically up-regulated protein Msb1/Mug8 domain-containing protein</fullName>
    </recommendedName>
</protein>
<dbReference type="EMBL" id="HE580270">
    <property type="protein sequence ID" value="CCD24578.1"/>
    <property type="molecule type" value="Genomic_DNA"/>
</dbReference>
<feature type="region of interest" description="Disordered" evidence="1">
    <location>
        <begin position="591"/>
        <end position="620"/>
    </location>
</feature>
<feature type="compositionally biased region" description="Polar residues" evidence="1">
    <location>
        <begin position="593"/>
        <end position="606"/>
    </location>
</feature>
<feature type="region of interest" description="Disordered" evidence="1">
    <location>
        <begin position="794"/>
        <end position="816"/>
    </location>
</feature>
<accession>G0W9W7</accession>
<keyword evidence="4" id="KW-1185">Reference proteome</keyword>
<name>G0W9W7_NAUDC</name>
<feature type="compositionally biased region" description="Low complexity" evidence="1">
    <location>
        <begin position="895"/>
        <end position="914"/>
    </location>
</feature>
<feature type="region of interest" description="Disordered" evidence="1">
    <location>
        <begin position="1"/>
        <end position="61"/>
    </location>
</feature>
<feature type="compositionally biased region" description="Polar residues" evidence="1">
    <location>
        <begin position="879"/>
        <end position="894"/>
    </location>
</feature>
<dbReference type="PANTHER" id="PTHR28093:SF1">
    <property type="entry name" value="MORPHOGENESIS-RELATED PROTEIN MSB1"/>
    <property type="match status" value="1"/>
</dbReference>
<dbReference type="CDD" id="cd04401">
    <property type="entry name" value="RhoGAP_fMSB1"/>
    <property type="match status" value="1"/>
</dbReference>
<dbReference type="PANTHER" id="PTHR28093">
    <property type="entry name" value="MORPHOGENESIS-RELATED PROTEIN MSB1"/>
    <property type="match status" value="1"/>
</dbReference>
<sequence length="1188" mass="135531">MPVQQRDKRPDDLMPLPTPPPPPPFPKDSSNHTSSPTSQITNNTSSRTTEKTPHDTKANDDDDEEFEFFHEFKRENVKGVIHLITAEIKNKGLDTEYLMIPFRPEQTNEKLLKFLNQIFPLGNGQPVNEKKQIKIISNTNVFTLFQSLKYIWCRLPNAEIVGWKAYLEFKYREQNLDYPQKAFLELMPQCLDSPNHASIVYDFFDLIVTLASNSKVNKMSARKISKMCAIWAFSGDMNQHFNGNNESQNYDFDYRKPLSSNVPNNSIQDGLNQWIPASDVMFHLLLSFLKSFVPEDLESSKLPRSLKSLLFNNEYPPKGSTIYKSETILTIPLVTLKTDKFSRKPWQLLERCNNLLDFEDHNSFEAREDYALLKSLFKKKNNVEGISKKMSQESRRLMKLMSTKHSTFQAGWTSRKCLENIHELKEHIEVTRIDIDDYFIWTWLSTLSYEQTSQKKQLFGRPIILEFEFDGFKKWVLFQEIDITIDYRINEMANNKKNKNTSSDTAALEPSEDLKNQPLQKPEKRNITPAYEKFQQEVSENSIKLADSPGMYHTVISKETIQKNSKKHNTNLHSLEQKISKWNPLHNLRKKSNSASSVDQSTSTIENPYPRKNESADSGNVYTNNIDSSFELPVIETDNFKIEFPDLNQVESKPTINNIDTYNNTPPSITHPAFTNTKNLPSSTSSSLSRRSPPAQIAEATIHEINGMMEQLMTNNHTPDSEAAAEEVFEKVTKFEQYRPSNFNESISNLNISQHSLVESLSIANQTPTELHPAHMKPLLTKDASYPQNNIQLQPERLGEPSSPQRNPPLRDSEHQNLPKESAQINTNNYFNALGPIPRPSANQSTQVQTNNTKSNLNYEDEQQSNNNTRSNYSSNPSLNRTTQPEPKATNTREQQSVSCPPTQSSPSQPHQMQNTYKLNTHASPEMSSQGYNSPSFHGQNHPNTQPQTQFYNNVNKQQSPLPPHSYPVDNSIAHGQSPMKPKLYMPASNSAGNMAPTVKPNPNPNNIPTNQSHNNIRPMYDNASPLQKNNMIPANFPMQRNQMPPIQQHNMPQHKANRGRSQVQNTGYSQYVHPMSPVRYNNEMPMAPPTMGYQGPSPQPAAPPQQQNYYNNGQVPVQGYYYNHMPQTSVPTQSGHGRAPNYGKGKQELYGIPIQNGPASKLHSGNMNKRQERKNLYDNIRNGNFGI</sequence>
<dbReference type="Pfam" id="PF08101">
    <property type="entry name" value="Msb1-Mug8_dom"/>
    <property type="match status" value="1"/>
</dbReference>
<feature type="compositionally biased region" description="Low complexity" evidence="1">
    <location>
        <begin position="680"/>
        <end position="692"/>
    </location>
</feature>
<feature type="region of interest" description="Disordered" evidence="1">
    <location>
        <begin position="672"/>
        <end position="692"/>
    </location>
</feature>
<reference evidence="3 4" key="1">
    <citation type="journal article" date="2011" name="Proc. Natl. Acad. Sci. U.S.A.">
        <title>Evolutionary erosion of yeast sex chromosomes by mating-type switching accidents.</title>
        <authorList>
            <person name="Gordon J.L."/>
            <person name="Armisen D."/>
            <person name="Proux-Wera E."/>
            <person name="Oheigeartaigh S.S."/>
            <person name="Byrne K.P."/>
            <person name="Wolfe K.H."/>
        </authorList>
    </citation>
    <scope>NUCLEOTIDE SEQUENCE [LARGE SCALE GENOMIC DNA]</scope>
    <source>
        <strain evidence="4">ATCC 10597 / BCRC 20456 / CBS 421 / NBRC 0211 / NRRL Y-12639</strain>
    </source>
</reference>
<feature type="region of interest" description="Disordered" evidence="1">
    <location>
        <begin position="830"/>
        <end position="964"/>
    </location>
</feature>
<dbReference type="OMA" id="EFFHEFK"/>
<dbReference type="STRING" id="1071378.G0W9W7"/>
<evidence type="ECO:0000259" key="2">
    <source>
        <dbReference type="Pfam" id="PF08101"/>
    </source>
</evidence>
<dbReference type="GO" id="GO:0030010">
    <property type="term" value="P:establishment of cell polarity"/>
    <property type="evidence" value="ECO:0007669"/>
    <property type="project" value="EnsemblFungi"/>
</dbReference>
<feature type="compositionally biased region" description="Polar residues" evidence="1">
    <location>
        <begin position="915"/>
        <end position="960"/>
    </location>
</feature>
<feature type="compositionally biased region" description="Basic and acidic residues" evidence="1">
    <location>
        <begin position="1"/>
        <end position="12"/>
    </location>
</feature>
<dbReference type="GO" id="GO:0005935">
    <property type="term" value="C:cellular bud neck"/>
    <property type="evidence" value="ECO:0007669"/>
    <property type="project" value="TreeGrafter"/>
</dbReference>
<feature type="compositionally biased region" description="Polar residues" evidence="1">
    <location>
        <begin position="841"/>
        <end position="858"/>
    </location>
</feature>
<feature type="compositionally biased region" description="Basic and acidic residues" evidence="1">
    <location>
        <begin position="48"/>
        <end position="59"/>
    </location>
</feature>
<dbReference type="OrthoDB" id="3362494at2759"/>
<feature type="region of interest" description="Disordered" evidence="1">
    <location>
        <begin position="496"/>
        <end position="525"/>
    </location>
</feature>
<dbReference type="KEGG" id="ndi:NDAI_0D02640"/>
<organism evidence="3 4">
    <name type="scientific">Naumovozyma dairenensis (strain ATCC 10597 / BCRC 20456 / CBS 421 / NBRC 0211 / NRRL Y-12639)</name>
    <name type="common">Saccharomyces dairenensis</name>
    <dbReference type="NCBI Taxonomy" id="1071378"/>
    <lineage>
        <taxon>Eukaryota</taxon>
        <taxon>Fungi</taxon>
        <taxon>Dikarya</taxon>
        <taxon>Ascomycota</taxon>
        <taxon>Saccharomycotina</taxon>
        <taxon>Saccharomycetes</taxon>
        <taxon>Saccharomycetales</taxon>
        <taxon>Saccharomycetaceae</taxon>
        <taxon>Naumovozyma</taxon>
    </lineage>
</organism>
<dbReference type="GeneID" id="11495083"/>
<evidence type="ECO:0000313" key="4">
    <source>
        <dbReference type="Proteomes" id="UP000000689"/>
    </source>
</evidence>
<feature type="domain" description="Meiotically up-regulated protein Msb1/Mug8" evidence="2">
    <location>
        <begin position="71"/>
        <end position="480"/>
    </location>
</feature>
<dbReference type="InterPro" id="IPR012965">
    <property type="entry name" value="Msb1/Mug8_dom"/>
</dbReference>
<evidence type="ECO:0000256" key="1">
    <source>
        <dbReference type="SAM" id="MobiDB-lite"/>
    </source>
</evidence>
<feature type="compositionally biased region" description="Low complexity" evidence="1">
    <location>
        <begin position="865"/>
        <end position="878"/>
    </location>
</feature>
<dbReference type="InterPro" id="IPR037508">
    <property type="entry name" value="Msb1/Mug8"/>
</dbReference>
<dbReference type="Proteomes" id="UP000000689">
    <property type="component" value="Chromosome 4"/>
</dbReference>
<dbReference type="HOGENOM" id="CLU_004952_0_0_1"/>
<feature type="compositionally biased region" description="Pro residues" evidence="1">
    <location>
        <begin position="16"/>
        <end position="26"/>
    </location>
</feature>
<dbReference type="AlphaFoldDB" id="G0W9W7"/>
<dbReference type="RefSeq" id="XP_003669821.1">
    <property type="nucleotide sequence ID" value="XM_003669773.1"/>
</dbReference>
<gene>
    <name evidence="3" type="primary">NDAI0D02640</name>
    <name evidence="3" type="ordered locus">NDAI_0D02640</name>
</gene>
<evidence type="ECO:0000313" key="3">
    <source>
        <dbReference type="EMBL" id="CCD24578.1"/>
    </source>
</evidence>
<dbReference type="eggNOG" id="ENOG502QUEY">
    <property type="taxonomic scope" value="Eukaryota"/>
</dbReference>
<dbReference type="GO" id="GO:0005934">
    <property type="term" value="C:cellular bud tip"/>
    <property type="evidence" value="ECO:0007669"/>
    <property type="project" value="TreeGrafter"/>
</dbReference>